<accession>A0ABP7CMJ5</accession>
<comment type="caution">
    <text evidence="2">The sequence shown here is derived from an EMBL/GenBank/DDBJ whole genome shotgun (WGS) entry which is preliminary data.</text>
</comment>
<gene>
    <name evidence="2" type="ORF">GCM10022204_03840</name>
</gene>
<feature type="domain" description="VOC" evidence="1">
    <location>
        <begin position="17"/>
        <end position="143"/>
    </location>
</feature>
<dbReference type="SUPFAM" id="SSF54593">
    <property type="entry name" value="Glyoxalase/Bleomycin resistance protein/Dihydroxybiphenyl dioxygenase"/>
    <property type="match status" value="1"/>
</dbReference>
<evidence type="ECO:0000313" key="3">
    <source>
        <dbReference type="Proteomes" id="UP001500051"/>
    </source>
</evidence>
<proteinExistence type="predicted"/>
<name>A0ABP7CMJ5_9ACTN</name>
<evidence type="ECO:0000259" key="1">
    <source>
        <dbReference type="PROSITE" id="PS51819"/>
    </source>
</evidence>
<dbReference type="InterPro" id="IPR037523">
    <property type="entry name" value="VOC_core"/>
</dbReference>
<reference evidence="3" key="1">
    <citation type="journal article" date="2019" name="Int. J. Syst. Evol. Microbiol.">
        <title>The Global Catalogue of Microorganisms (GCM) 10K type strain sequencing project: providing services to taxonomists for standard genome sequencing and annotation.</title>
        <authorList>
            <consortium name="The Broad Institute Genomics Platform"/>
            <consortium name="The Broad Institute Genome Sequencing Center for Infectious Disease"/>
            <person name="Wu L."/>
            <person name="Ma J."/>
        </authorList>
    </citation>
    <scope>NUCLEOTIDE SEQUENCE [LARGE SCALE GENOMIC DNA]</scope>
    <source>
        <strain evidence="3">JCM 16548</strain>
    </source>
</reference>
<keyword evidence="3" id="KW-1185">Reference proteome</keyword>
<dbReference type="Gene3D" id="3.10.180.10">
    <property type="entry name" value="2,3-Dihydroxybiphenyl 1,2-Dioxygenase, domain 1"/>
    <property type="match status" value="1"/>
</dbReference>
<dbReference type="PANTHER" id="PTHR35006:SF2">
    <property type="entry name" value="GLYOXALASE FAMILY PROTEIN (AFU_ORTHOLOGUE AFUA_5G14830)"/>
    <property type="match status" value="1"/>
</dbReference>
<evidence type="ECO:0000313" key="2">
    <source>
        <dbReference type="EMBL" id="GAA3691765.1"/>
    </source>
</evidence>
<dbReference type="InterPro" id="IPR029068">
    <property type="entry name" value="Glyas_Bleomycin-R_OHBP_Dase"/>
</dbReference>
<dbReference type="RefSeq" id="WP_344810572.1">
    <property type="nucleotide sequence ID" value="NZ_BAAAYX010000002.1"/>
</dbReference>
<dbReference type="PROSITE" id="PS51819">
    <property type="entry name" value="VOC"/>
    <property type="match status" value="1"/>
</dbReference>
<dbReference type="PANTHER" id="PTHR35006">
    <property type="entry name" value="GLYOXALASE FAMILY PROTEIN (AFU_ORTHOLOGUE AFUA_5G14830)"/>
    <property type="match status" value="1"/>
</dbReference>
<sequence>MTTPSANRPDLDRSGSRIDHLNVAVPHLAAAVAFYEPVLASVGITKMLEIPAVADTDFPAITGFGLANVKPYFWLIDQGTVGTNMHLAFTVDTRAQVDTFYAAALAAGATPREAPAVHPQYHDDYYGGFVNDPYGINLEAVCHHPENDESTR</sequence>
<protein>
    <submittedName>
        <fullName evidence="2">VOC family protein</fullName>
    </submittedName>
</protein>
<organism evidence="2 3">
    <name type="scientific">Microlunatus aurantiacus</name>
    <dbReference type="NCBI Taxonomy" id="446786"/>
    <lineage>
        <taxon>Bacteria</taxon>
        <taxon>Bacillati</taxon>
        <taxon>Actinomycetota</taxon>
        <taxon>Actinomycetes</taxon>
        <taxon>Propionibacteriales</taxon>
        <taxon>Propionibacteriaceae</taxon>
        <taxon>Microlunatus</taxon>
    </lineage>
</organism>
<dbReference type="Proteomes" id="UP001500051">
    <property type="component" value="Unassembled WGS sequence"/>
</dbReference>
<dbReference type="EMBL" id="BAAAYX010000002">
    <property type="protein sequence ID" value="GAA3691765.1"/>
    <property type="molecule type" value="Genomic_DNA"/>
</dbReference>